<evidence type="ECO:0000256" key="1">
    <source>
        <dbReference type="ARBA" id="ARBA00006739"/>
    </source>
</evidence>
<evidence type="ECO:0000259" key="4">
    <source>
        <dbReference type="Pfam" id="PF00535"/>
    </source>
</evidence>
<organism evidence="5 6">
    <name type="scientific">Psychroflexus salarius</name>
    <dbReference type="NCBI Taxonomy" id="1155689"/>
    <lineage>
        <taxon>Bacteria</taxon>
        <taxon>Pseudomonadati</taxon>
        <taxon>Bacteroidota</taxon>
        <taxon>Flavobacteriia</taxon>
        <taxon>Flavobacteriales</taxon>
        <taxon>Flavobacteriaceae</taxon>
        <taxon>Psychroflexus</taxon>
    </lineage>
</organism>
<evidence type="ECO:0000313" key="5">
    <source>
        <dbReference type="EMBL" id="SHE60155.1"/>
    </source>
</evidence>
<name>A0A1M4UTZ9_9FLAO</name>
<dbReference type="InterPro" id="IPR050834">
    <property type="entry name" value="Glycosyltransf_2"/>
</dbReference>
<comment type="similarity">
    <text evidence="1">Belongs to the glycosyltransferase 2 family.</text>
</comment>
<dbReference type="PANTHER" id="PTHR43685:SF5">
    <property type="entry name" value="GLYCOSYLTRANSFERASE EPSE-RELATED"/>
    <property type="match status" value="1"/>
</dbReference>
<feature type="domain" description="Glycosyltransferase 2-like" evidence="4">
    <location>
        <begin position="9"/>
        <end position="172"/>
    </location>
</feature>
<dbReference type="STRING" id="1155689.SAMN05444278_103103"/>
<proteinExistence type="inferred from homology"/>
<evidence type="ECO:0000256" key="3">
    <source>
        <dbReference type="ARBA" id="ARBA00022679"/>
    </source>
</evidence>
<evidence type="ECO:0000256" key="2">
    <source>
        <dbReference type="ARBA" id="ARBA00022676"/>
    </source>
</evidence>
<keyword evidence="6" id="KW-1185">Reference proteome</keyword>
<dbReference type="Pfam" id="PF00535">
    <property type="entry name" value="Glycos_transf_2"/>
    <property type="match status" value="1"/>
</dbReference>
<keyword evidence="2" id="KW-0328">Glycosyltransferase</keyword>
<dbReference type="SUPFAM" id="SSF53448">
    <property type="entry name" value="Nucleotide-diphospho-sugar transferases"/>
    <property type="match status" value="1"/>
</dbReference>
<gene>
    <name evidence="5" type="ORF">SAMN05444278_103103</name>
</gene>
<keyword evidence="3 5" id="KW-0808">Transferase</keyword>
<dbReference type="Proteomes" id="UP000184462">
    <property type="component" value="Unassembled WGS sequence"/>
</dbReference>
<dbReference type="GO" id="GO:0016757">
    <property type="term" value="F:glycosyltransferase activity"/>
    <property type="evidence" value="ECO:0007669"/>
    <property type="project" value="UniProtKB-KW"/>
</dbReference>
<dbReference type="PANTHER" id="PTHR43685">
    <property type="entry name" value="GLYCOSYLTRANSFERASE"/>
    <property type="match status" value="1"/>
</dbReference>
<sequence length="269" mass="31284">MNKKHEIVVLVPHFNNPDGLLKSLLSINNFDDKVFALVVDDGSNNKKINKLDIQEKCKVHIDFLMLEENQGIEYALNTGLTHILNEYKNVKYIARLDCDDINLENRLKLQYDFLERNRDISFIGSSVRFVDTNNKHLFNLKLPASNKEIKKKMYFNAMFIHPSIFFRKEILKTTGLYPTNKKSAEDYAFFFNVIQHFKVANIQKALVECVMNPNGISGKKRKEQVLSRISIIKQYFYFGYYPIIGLIRNTMLLAVPQNLSNKIKALLKP</sequence>
<dbReference type="OrthoDB" id="9815829at2"/>
<reference evidence="5 6" key="1">
    <citation type="submission" date="2016-11" db="EMBL/GenBank/DDBJ databases">
        <authorList>
            <person name="Jaros S."/>
            <person name="Januszkiewicz K."/>
            <person name="Wedrychowicz H."/>
        </authorList>
    </citation>
    <scope>NUCLEOTIDE SEQUENCE [LARGE SCALE GENOMIC DNA]</scope>
    <source>
        <strain evidence="5 6">DSM 25661</strain>
    </source>
</reference>
<evidence type="ECO:0000313" key="6">
    <source>
        <dbReference type="Proteomes" id="UP000184462"/>
    </source>
</evidence>
<dbReference type="Gene3D" id="3.90.550.10">
    <property type="entry name" value="Spore Coat Polysaccharide Biosynthesis Protein SpsA, Chain A"/>
    <property type="match status" value="1"/>
</dbReference>
<dbReference type="RefSeq" id="WP_073192555.1">
    <property type="nucleotide sequence ID" value="NZ_FQTW01000003.1"/>
</dbReference>
<dbReference type="EMBL" id="FQTW01000003">
    <property type="protein sequence ID" value="SHE60155.1"/>
    <property type="molecule type" value="Genomic_DNA"/>
</dbReference>
<dbReference type="InterPro" id="IPR001173">
    <property type="entry name" value="Glyco_trans_2-like"/>
</dbReference>
<dbReference type="AlphaFoldDB" id="A0A1M4UTZ9"/>
<accession>A0A1M4UTZ9</accession>
<protein>
    <submittedName>
        <fullName evidence="5">Glycosyl transferase family 2</fullName>
    </submittedName>
</protein>
<dbReference type="InterPro" id="IPR029044">
    <property type="entry name" value="Nucleotide-diphossugar_trans"/>
</dbReference>